<dbReference type="Proteomes" id="UP000788262">
    <property type="component" value="Unassembled WGS sequence"/>
</dbReference>
<proteinExistence type="predicted"/>
<dbReference type="RefSeq" id="WP_205382435.1">
    <property type="nucleotide sequence ID" value="NZ_JAFFZS010000005.1"/>
</dbReference>
<organism evidence="1 2">
    <name type="scientific">Streptomyces actuosus</name>
    <dbReference type="NCBI Taxonomy" id="1885"/>
    <lineage>
        <taxon>Bacteria</taxon>
        <taxon>Bacillati</taxon>
        <taxon>Actinomycetota</taxon>
        <taxon>Actinomycetes</taxon>
        <taxon>Kitasatosporales</taxon>
        <taxon>Streptomycetaceae</taxon>
        <taxon>Streptomyces</taxon>
    </lineage>
</organism>
<reference evidence="1 2" key="1">
    <citation type="submission" date="2021-02" db="EMBL/GenBank/DDBJ databases">
        <title>Whole genome sequencing of Streptomyces actuosus VRA1.</title>
        <authorList>
            <person name="Sen G."/>
            <person name="Sen A."/>
        </authorList>
    </citation>
    <scope>NUCLEOTIDE SEQUENCE [LARGE SCALE GENOMIC DNA]</scope>
    <source>
        <strain evidence="1 2">VRA1</strain>
    </source>
</reference>
<accession>A0ABS2VM76</accession>
<sequence length="52" mass="5437">MQLNHLPAEPCCGRTPDPAALEDELGELGTMAYDTFTASHGCSVTAGSGARW</sequence>
<comment type="caution">
    <text evidence="1">The sequence shown here is derived from an EMBL/GenBank/DDBJ whole genome shotgun (WGS) entry which is preliminary data.</text>
</comment>
<protein>
    <submittedName>
        <fullName evidence="1">Uncharacterized protein</fullName>
    </submittedName>
</protein>
<gene>
    <name evidence="1" type="ORF">JS756_08735</name>
</gene>
<name>A0ABS2VM76_STRAS</name>
<dbReference type="EMBL" id="JAFFZS010000005">
    <property type="protein sequence ID" value="MBN0044192.1"/>
    <property type="molecule type" value="Genomic_DNA"/>
</dbReference>
<evidence type="ECO:0000313" key="1">
    <source>
        <dbReference type="EMBL" id="MBN0044192.1"/>
    </source>
</evidence>
<keyword evidence="2" id="KW-1185">Reference proteome</keyword>
<evidence type="ECO:0000313" key="2">
    <source>
        <dbReference type="Proteomes" id="UP000788262"/>
    </source>
</evidence>